<feature type="compositionally biased region" description="Polar residues" evidence="1">
    <location>
        <begin position="1060"/>
        <end position="1078"/>
    </location>
</feature>
<feature type="compositionally biased region" description="Basic and acidic residues" evidence="1">
    <location>
        <begin position="346"/>
        <end position="357"/>
    </location>
</feature>
<feature type="region of interest" description="Disordered" evidence="1">
    <location>
        <begin position="794"/>
        <end position="844"/>
    </location>
</feature>
<feature type="compositionally biased region" description="Polar residues" evidence="1">
    <location>
        <begin position="861"/>
        <end position="901"/>
    </location>
</feature>
<feature type="compositionally biased region" description="Basic and acidic residues" evidence="1">
    <location>
        <begin position="532"/>
        <end position="543"/>
    </location>
</feature>
<feature type="compositionally biased region" description="Basic and acidic residues" evidence="1">
    <location>
        <begin position="1551"/>
        <end position="1563"/>
    </location>
</feature>
<proteinExistence type="predicted"/>
<sequence>MSADKTRWRSHVGLPSSVIQDATSAAKNRGERIPRAIDSNVKPKIIYVSRNHSVRNDSYKSELIIPKRSTSHESVVSKGVVEIPLREKLAIVENGNNAGNRGFKPIRPISVSSTTSSIQELPELLPPLVSPKTPPSSANSSPPPPPVPTSSPPPLDDQELPPPPSPTLTSLPPKAPSPTPSFHGNHIKVPKYSPHEDEILRYLDQSIAKENIIISESSQSILDPNRVKGDNSSDHIEGDTFLITKWDGKNAKTVRAYIKPGTVEELRELFQKLGQSYNKSSALERKKMRRFLTKKRRSEISVQNYDFFHQDELPLIKSGIRKTDSNQSDISATTTASNDSSVSTLSERESSSSKETNDVSTYYGNIAQVDSILPIENSLDPVTNDYNMPSYSLNSDYTSTTTESHTQQVLSSANIDKSNSLNTNLNNDPFKSGDELKGLNHAQNTYLGQPLIGVTSNHNESKGLADSYSNVWTSSNDMNMSKKSAEESNEWYAEDVPPVLSSNDTAYTKDQRLFENITSVKSKMIDVNIDSKLSEQDKPDETTRTSTVSNTQIRRRSSVSSSRSNDSADEEIKSFHGSKTFEYNNLDENENRAMSPKEKYENLLSELKIKTSVRRGHVTEADSKTHSRTSSAKFSYNSLDDSSGDDQTYDVQEAEKPKPKEQFDNILSEFKSLFGKKSDTVPLSSQKSDIADIGDGIGSSVIEDSINFVPEPVKEDINKQSFDSVVETKRQDSTSSFESKESVIERGKQTLFVPSASDYLYASVVKRSKLDNLSDSDDEESVISGIRSIYETNSQQDANEVNRRISEFSKPTDSRRSSITTTSTISQVGLESSPSKENFSSSSQRTDLKAYFQNLLDKPSDTQSRPTSKTFETNSETLSSVTNASHFDPETTLTRGESTESINDHFVLRQTYPESRKQSLFPEGIDEPPPEDSVVLLAPTENITVSSSKSVLVGGNKERAPSNLYKKDDDSDLEESEEWKSKRTSVLQETKPPSSESDSEQKASSDSEEDDRVRQNTGGLRKTSISSISSKSDKDNTLDAQRRDSVSSQSDKSDAEETSYHVSQTARKESVSSTFSHSNFEEKQIIGEKEETTSDNMPVLSGFDDNNVTTYDLSTLDLSNIGNIKRMASNRSDRSDRATSSRSSHSMRSSSSSVGGFGGTKMGGELVMVEGANGDVYVVEDVTDSTKQQETFSSRSSSSGSRVQSGSYQIGSTGNVRIDSKVDDATANQVISALYGLNGENNAMIVGDSNNNEVDQRSVSLRSSGSTSGSLNFGMISLPGSVSSRVENDDNNVTQDVKEHETVTIHGVTDDNVALIEHRIQKTITKHKDVEESGQSVTSSLDNELSVDTDSTDYSVIGYKQRSTSYAQPILVTTQQVPIDLSNSAMRTYNSSAVIVPPDNTVISTYNIGNLTTPATSTLNYNTNSAFQAYNPMMATTSNSISTISDKYVGTTTEYTLGENNQIQTQTNYVKSVEPTATSYQEVQGLLNDIDKPKQREENVTTVSVRKDDSKKHEEAKDNETNYYSKTTTTTTIIPPHEVDSVYGSKSSRTTSEESPRDDDAHLYRIVRASMSPRRSQSPKRRTIYHEVAPRRRSPSPIRRSRYHDIERPSRSDVFRSERLDRSGYKTSINRDYDFIDDGRKVKVVKTYASTDDLNKRRKSSGFVSSDSESDRNVTRVQVRDHSYPSHNYRSNNKHGYESDDEMRKLYRIRNHRSSNECEPYRSESVMSDDQLYRANRYASSLYSPSRSHYLSSSNIRESRSPSPEYNRQYRVIHSGPTDSFKSSYQKSKSFSTSRLDSGYFEPEYSTRTKRMIPSKARTTLSPTRNSTIINLNRNDSGVTSPTRSESLYKVVNVKTSDDTMRKSRRRKSKSPSDNSDSGDDGRRFRVSSSRSDVTSRIKENGINTSDSKRFVQRSFSPTPVDESYRLSRGKSVSQEPIFRTRSPSPYGKYKTTVDVRREYTDKLSRSLSDVRQEPDEKSYVVYNTRSTERQRSPKRKEPEIFMTDRSFSPDRNFRMRTLSPTRGDISYRSFTNDLPNGFGPPNGLPNGDVVTHSTYERTAKSYKIDNEPQLVDSSESKDLKVVRGQILIKNKIDTSKDDDDFDDNVNVFDNFFHLQKDNPLYQSDPDIYKSFEEESKKQSMSDDLNINQDITFETVERIAKKHEKNQQGRHIPLSDGNHIIQKTGFSPERPSEQKALRFTMALNNFSDSAYSNQAAGACFRYHDR</sequence>
<feature type="region of interest" description="Disordered" evidence="1">
    <location>
        <begin position="1807"/>
        <end position="1950"/>
    </location>
</feature>
<keyword evidence="3" id="KW-1185">Reference proteome</keyword>
<dbReference type="HOGENOM" id="CLU_230952_0_0_1"/>
<feature type="region of interest" description="Disordered" evidence="1">
    <location>
        <begin position="1184"/>
        <end position="1208"/>
    </location>
</feature>
<dbReference type="Proteomes" id="UP000030746">
    <property type="component" value="Unassembled WGS sequence"/>
</dbReference>
<feature type="compositionally biased region" description="Low complexity" evidence="1">
    <location>
        <begin position="817"/>
        <end position="843"/>
    </location>
</feature>
<evidence type="ECO:0000313" key="3">
    <source>
        <dbReference type="Proteomes" id="UP000030746"/>
    </source>
</evidence>
<feature type="region of interest" description="Disordered" evidence="1">
    <location>
        <begin position="1486"/>
        <end position="1610"/>
    </location>
</feature>
<feature type="region of interest" description="Disordered" evidence="1">
    <location>
        <begin position="1127"/>
        <end position="1158"/>
    </location>
</feature>
<feature type="region of interest" description="Disordered" evidence="1">
    <location>
        <begin position="125"/>
        <end position="190"/>
    </location>
</feature>
<feature type="compositionally biased region" description="Polar residues" evidence="1">
    <location>
        <begin position="325"/>
        <end position="339"/>
    </location>
</feature>
<feature type="compositionally biased region" description="Pro residues" evidence="1">
    <location>
        <begin position="125"/>
        <end position="134"/>
    </location>
</feature>
<feature type="compositionally biased region" description="Basic and acidic residues" evidence="1">
    <location>
        <begin position="1669"/>
        <end position="1684"/>
    </location>
</feature>
<dbReference type="EMBL" id="KB201890">
    <property type="protein sequence ID" value="ESO93912.1"/>
    <property type="molecule type" value="Genomic_DNA"/>
</dbReference>
<feature type="region of interest" description="Disordered" evidence="1">
    <location>
        <begin position="1326"/>
        <end position="1345"/>
    </location>
</feature>
<feature type="compositionally biased region" description="Polar residues" evidence="1">
    <location>
        <begin position="628"/>
        <end position="641"/>
    </location>
</feature>
<feature type="compositionally biased region" description="Low complexity" evidence="1">
    <location>
        <begin position="1744"/>
        <end position="1765"/>
    </location>
</feature>
<dbReference type="RefSeq" id="XP_009055531.1">
    <property type="nucleotide sequence ID" value="XM_009057283.1"/>
</dbReference>
<gene>
    <name evidence="2" type="ORF">LOTGIDRAFT_153383</name>
</gene>
<feature type="compositionally biased region" description="Low complexity" evidence="1">
    <location>
        <begin position="1193"/>
        <end position="1207"/>
    </location>
</feature>
<feature type="compositionally biased region" description="Basic and acidic residues" evidence="1">
    <location>
        <begin position="1031"/>
        <end position="1059"/>
    </location>
</feature>
<feature type="region of interest" description="Disordered" evidence="1">
    <location>
        <begin position="324"/>
        <end position="359"/>
    </location>
</feature>
<dbReference type="CTD" id="20235955"/>
<feature type="compositionally biased region" description="Pro residues" evidence="1">
    <location>
        <begin position="141"/>
        <end position="166"/>
    </location>
</feature>
<protein>
    <submittedName>
        <fullName evidence="2">Uncharacterized protein</fullName>
    </submittedName>
</protein>
<feature type="region of interest" description="Disordered" evidence="1">
    <location>
        <begin position="1744"/>
        <end position="1768"/>
    </location>
</feature>
<name>V4AAV8_LOTGI</name>
<feature type="compositionally biased region" description="Polar residues" evidence="1">
    <location>
        <begin position="1817"/>
        <end position="1846"/>
    </location>
</feature>
<feature type="region of interest" description="Disordered" evidence="1">
    <location>
        <begin position="946"/>
        <end position="1101"/>
    </location>
</feature>
<dbReference type="OMA" id="WASACDS"/>
<feature type="region of interest" description="Disordered" evidence="1">
    <location>
        <begin position="1655"/>
        <end position="1700"/>
    </location>
</feature>
<feature type="region of interest" description="Disordered" evidence="1">
    <location>
        <begin position="615"/>
        <end position="658"/>
    </location>
</feature>
<feature type="compositionally biased region" description="Basic and acidic residues" evidence="1">
    <location>
        <begin position="1489"/>
        <end position="1520"/>
    </location>
</feature>
<feature type="compositionally biased region" description="Basic and acidic residues" evidence="1">
    <location>
        <begin position="956"/>
        <end position="969"/>
    </location>
</feature>
<feature type="compositionally biased region" description="Basic residues" evidence="1">
    <location>
        <begin position="1591"/>
        <end position="1602"/>
    </location>
</feature>
<evidence type="ECO:0000256" key="1">
    <source>
        <dbReference type="SAM" id="MobiDB-lite"/>
    </source>
</evidence>
<feature type="region of interest" description="Disordered" evidence="1">
    <location>
        <begin position="531"/>
        <end position="575"/>
    </location>
</feature>
<dbReference type="OrthoDB" id="6120680at2759"/>
<feature type="compositionally biased region" description="Polar residues" evidence="1">
    <location>
        <begin position="1333"/>
        <end position="1344"/>
    </location>
</feature>
<reference evidence="2 3" key="1">
    <citation type="journal article" date="2013" name="Nature">
        <title>Insights into bilaterian evolution from three spiralian genomes.</title>
        <authorList>
            <person name="Simakov O."/>
            <person name="Marletaz F."/>
            <person name="Cho S.J."/>
            <person name="Edsinger-Gonzales E."/>
            <person name="Havlak P."/>
            <person name="Hellsten U."/>
            <person name="Kuo D.H."/>
            <person name="Larsson T."/>
            <person name="Lv J."/>
            <person name="Arendt D."/>
            <person name="Savage R."/>
            <person name="Osoegawa K."/>
            <person name="de Jong P."/>
            <person name="Grimwood J."/>
            <person name="Chapman J.A."/>
            <person name="Shapiro H."/>
            <person name="Aerts A."/>
            <person name="Otillar R.P."/>
            <person name="Terry A.Y."/>
            <person name="Boore J.L."/>
            <person name="Grigoriev I.V."/>
            <person name="Lindberg D.R."/>
            <person name="Seaver E.C."/>
            <person name="Weisblat D.A."/>
            <person name="Putnam N.H."/>
            <person name="Rokhsar D.S."/>
        </authorList>
    </citation>
    <scope>NUCLEOTIDE SEQUENCE [LARGE SCALE GENOMIC DNA]</scope>
</reference>
<feature type="compositionally biased region" description="Basic and acidic residues" evidence="1">
    <location>
        <begin position="800"/>
        <end position="816"/>
    </location>
</feature>
<dbReference type="GeneID" id="20235955"/>
<feature type="compositionally biased region" description="Polar residues" evidence="1">
    <location>
        <begin position="984"/>
        <end position="993"/>
    </location>
</feature>
<accession>V4AAV8</accession>
<feature type="compositionally biased region" description="Basic and acidic residues" evidence="1">
    <location>
        <begin position="1079"/>
        <end position="1092"/>
    </location>
</feature>
<evidence type="ECO:0000313" key="2">
    <source>
        <dbReference type="EMBL" id="ESO93912.1"/>
    </source>
</evidence>
<dbReference type="KEGG" id="lgi:LOTGIDRAFT_153383"/>
<feature type="compositionally biased region" description="Low complexity" evidence="1">
    <location>
        <begin position="1140"/>
        <end position="1153"/>
    </location>
</feature>
<organism evidence="2 3">
    <name type="scientific">Lottia gigantea</name>
    <name type="common">Giant owl limpet</name>
    <dbReference type="NCBI Taxonomy" id="225164"/>
    <lineage>
        <taxon>Eukaryota</taxon>
        <taxon>Metazoa</taxon>
        <taxon>Spiralia</taxon>
        <taxon>Lophotrochozoa</taxon>
        <taxon>Mollusca</taxon>
        <taxon>Gastropoda</taxon>
        <taxon>Patellogastropoda</taxon>
        <taxon>Lottioidea</taxon>
        <taxon>Lottiidae</taxon>
        <taxon>Lottia</taxon>
    </lineage>
</organism>
<feature type="region of interest" description="Disordered" evidence="1">
    <location>
        <begin position="856"/>
        <end position="902"/>
    </location>
</feature>